<gene>
    <name evidence="1" type="ORF">IWQ57_000788</name>
</gene>
<protein>
    <submittedName>
        <fullName evidence="1">Uncharacterized protein</fullName>
    </submittedName>
</protein>
<reference evidence="1" key="1">
    <citation type="submission" date="2022-07" db="EMBL/GenBank/DDBJ databases">
        <title>Phylogenomic reconstructions and comparative analyses of Kickxellomycotina fungi.</title>
        <authorList>
            <person name="Reynolds N.K."/>
            <person name="Stajich J.E."/>
            <person name="Barry K."/>
            <person name="Grigoriev I.V."/>
            <person name="Crous P."/>
            <person name="Smith M.E."/>
        </authorList>
    </citation>
    <scope>NUCLEOTIDE SEQUENCE</scope>
    <source>
        <strain evidence="1">CBS 109366</strain>
    </source>
</reference>
<accession>A0ACC1K6S1</accession>
<evidence type="ECO:0000313" key="1">
    <source>
        <dbReference type="EMBL" id="KAJ2774515.1"/>
    </source>
</evidence>
<dbReference type="EMBL" id="JANBUJ010000093">
    <property type="protein sequence ID" value="KAJ2774515.1"/>
    <property type="molecule type" value="Genomic_DNA"/>
</dbReference>
<evidence type="ECO:0000313" key="2">
    <source>
        <dbReference type="Proteomes" id="UP001140234"/>
    </source>
</evidence>
<keyword evidence="2" id="KW-1185">Reference proteome</keyword>
<name>A0ACC1K6S1_9FUNG</name>
<dbReference type="Proteomes" id="UP001140234">
    <property type="component" value="Unassembled WGS sequence"/>
</dbReference>
<organism evidence="1 2">
    <name type="scientific">Coemansia nantahalensis</name>
    <dbReference type="NCBI Taxonomy" id="2789366"/>
    <lineage>
        <taxon>Eukaryota</taxon>
        <taxon>Fungi</taxon>
        <taxon>Fungi incertae sedis</taxon>
        <taxon>Zoopagomycota</taxon>
        <taxon>Kickxellomycotina</taxon>
        <taxon>Kickxellomycetes</taxon>
        <taxon>Kickxellales</taxon>
        <taxon>Kickxellaceae</taxon>
        <taxon>Coemansia</taxon>
    </lineage>
</organism>
<comment type="caution">
    <text evidence="1">The sequence shown here is derived from an EMBL/GenBank/DDBJ whole genome shotgun (WGS) entry which is preliminary data.</text>
</comment>
<proteinExistence type="predicted"/>
<sequence length="313" mass="33836">MAFTGRGGALCRSVLRLGGAACGRRAVSHAPALATSGLVAVWRQAGAGRKLMSNVPDYEAKYRSKLLERAQAAGVSTIDELKQKIGDEAAAAAKREQVDQNTAAQAAPGADAAAAAGKSQATQAPQAGKQSAGALPPNVKTLDQIMRLDLLDGKNTDEIGEIWRAYHAGRDGVSAVIPAAAYQELMAVAKKNPLFVLPLPRSEGVEFFFLQFNYHQVHFTSLLEYKTATTNARPYLTLTHYTDLMDSKGVVLMRGEIDTTTRHVDAQNAQYLALQMQQFYVTGGPEKRRLLELFNQKPAEFDYRALVDAAAKL</sequence>